<feature type="binding site" evidence="2">
    <location>
        <begin position="30"/>
        <end position="33"/>
    </location>
    <ligand>
        <name>substrate</name>
    </ligand>
</feature>
<feature type="binding site" evidence="2">
    <location>
        <position position="42"/>
    </location>
    <ligand>
        <name>substrate</name>
    </ligand>
</feature>
<reference evidence="3 4" key="1">
    <citation type="submission" date="2017-06" db="EMBL/GenBank/DDBJ databases">
        <title>Genome sequencing of cyanobaciteial culture collection at National Institute for Environmental Studies (NIES).</title>
        <authorList>
            <person name="Hirose Y."/>
            <person name="Shimura Y."/>
            <person name="Fujisawa T."/>
            <person name="Nakamura Y."/>
            <person name="Kawachi M."/>
        </authorList>
    </citation>
    <scope>NUCLEOTIDE SEQUENCE [LARGE SCALE GENOMIC DNA]</scope>
    <source>
        <strain evidence="3 4">NIES-2135</strain>
    </source>
</reference>
<dbReference type="Gene3D" id="3.40.1180.10">
    <property type="entry name" value="Decaprenyl diphosphate synthase-like"/>
    <property type="match status" value="1"/>
</dbReference>
<evidence type="ECO:0000313" key="3">
    <source>
        <dbReference type="EMBL" id="BAY57505.1"/>
    </source>
</evidence>
<dbReference type="EMBL" id="AP018203">
    <property type="protein sequence ID" value="BAY57505.1"/>
    <property type="molecule type" value="Genomic_DNA"/>
</dbReference>
<dbReference type="PANTHER" id="PTHR10291">
    <property type="entry name" value="DEHYDRODOLICHYL DIPHOSPHATE SYNTHASE FAMILY MEMBER"/>
    <property type="match status" value="1"/>
</dbReference>
<comment type="cofactor">
    <cofactor evidence="2">
        <name>Mg(2+)</name>
        <dbReference type="ChEBI" id="CHEBI:18420"/>
    </cofactor>
    <text evidence="2">Binds 2 magnesium ions per subunit.</text>
</comment>
<feature type="binding site" evidence="2">
    <location>
        <begin position="203"/>
        <end position="205"/>
    </location>
    <ligand>
        <name>substrate</name>
    </ligand>
</feature>
<feature type="binding site" evidence="2">
    <location>
        <position position="34"/>
    </location>
    <ligand>
        <name>substrate</name>
    </ligand>
</feature>
<keyword evidence="1 2" id="KW-0808">Transferase</keyword>
<evidence type="ECO:0000313" key="4">
    <source>
        <dbReference type="Proteomes" id="UP000217895"/>
    </source>
</evidence>
<feature type="binding site" evidence="2">
    <location>
        <position position="80"/>
    </location>
    <ligand>
        <name>substrate</name>
    </ligand>
</feature>
<feature type="active site" evidence="2">
    <location>
        <position position="29"/>
    </location>
</feature>
<keyword evidence="2" id="KW-0479">Metal-binding</keyword>
<comment type="similarity">
    <text evidence="2">Belongs to the UPP synthase family.</text>
</comment>
<feature type="binding site" evidence="2">
    <location>
        <position position="78"/>
    </location>
    <ligand>
        <name>substrate</name>
    </ligand>
</feature>
<feature type="binding site" evidence="2">
    <location>
        <position position="197"/>
    </location>
    <ligand>
        <name>substrate</name>
    </ligand>
</feature>
<organism evidence="3 4">
    <name type="scientific">Leptolyngbya boryana NIES-2135</name>
    <dbReference type="NCBI Taxonomy" id="1973484"/>
    <lineage>
        <taxon>Bacteria</taxon>
        <taxon>Bacillati</taxon>
        <taxon>Cyanobacteriota</taxon>
        <taxon>Cyanophyceae</taxon>
        <taxon>Leptolyngbyales</taxon>
        <taxon>Leptolyngbyaceae</taxon>
        <taxon>Leptolyngbya group</taxon>
        <taxon>Leptolyngbya</taxon>
    </lineage>
</organism>
<feature type="active site" description="Proton acceptor" evidence="2">
    <location>
        <position position="77"/>
    </location>
</feature>
<dbReference type="PROSITE" id="PS01066">
    <property type="entry name" value="UPP_SYNTHASE"/>
    <property type="match status" value="1"/>
</dbReference>
<dbReference type="Proteomes" id="UP000217895">
    <property type="component" value="Chromosome"/>
</dbReference>
<dbReference type="EC" id="2.5.1.-" evidence="2"/>
<accession>A0A1Z4JL63</accession>
<keyword evidence="2" id="KW-0460">Magnesium</keyword>
<name>A0A1Z4JL63_LEPBY</name>
<dbReference type="NCBIfam" id="NF011405">
    <property type="entry name" value="PRK14830.1"/>
    <property type="match status" value="1"/>
</dbReference>
<dbReference type="HAMAP" id="MF_01139">
    <property type="entry name" value="ISPT"/>
    <property type="match status" value="1"/>
</dbReference>
<keyword evidence="4" id="KW-1185">Reference proteome</keyword>
<protein>
    <recommendedName>
        <fullName evidence="2">Isoprenyl transferase</fullName>
        <ecNumber evidence="2">2.5.1.-</ecNumber>
    </recommendedName>
</protein>
<dbReference type="InterPro" id="IPR001441">
    <property type="entry name" value="UPP_synth-like"/>
</dbReference>
<feature type="binding site" evidence="2">
    <location>
        <position position="216"/>
    </location>
    <ligand>
        <name>Mg(2+)</name>
        <dbReference type="ChEBI" id="CHEBI:18420"/>
    </ligand>
</feature>
<dbReference type="GO" id="GO:0016094">
    <property type="term" value="P:polyprenol biosynthetic process"/>
    <property type="evidence" value="ECO:0007669"/>
    <property type="project" value="TreeGrafter"/>
</dbReference>
<evidence type="ECO:0000256" key="1">
    <source>
        <dbReference type="ARBA" id="ARBA00022679"/>
    </source>
</evidence>
<evidence type="ECO:0000256" key="2">
    <source>
        <dbReference type="HAMAP-Rule" id="MF_01139"/>
    </source>
</evidence>
<dbReference type="AlphaFoldDB" id="A0A1Z4JL63"/>
<feature type="binding site" evidence="2">
    <location>
        <begin position="74"/>
        <end position="76"/>
    </location>
    <ligand>
        <name>substrate</name>
    </ligand>
</feature>
<dbReference type="SUPFAM" id="SSF64005">
    <property type="entry name" value="Undecaprenyl diphosphate synthase"/>
    <property type="match status" value="1"/>
</dbReference>
<comment type="subunit">
    <text evidence="2">Homodimer.</text>
</comment>
<dbReference type="InterPro" id="IPR036424">
    <property type="entry name" value="UPP_synth-like_sf"/>
</dbReference>
<feature type="binding site" evidence="2">
    <location>
        <position position="46"/>
    </location>
    <ligand>
        <name>substrate</name>
    </ligand>
</feature>
<dbReference type="NCBIfam" id="TIGR00055">
    <property type="entry name" value="uppS"/>
    <property type="match status" value="1"/>
</dbReference>
<dbReference type="InterPro" id="IPR018520">
    <property type="entry name" value="UPP_synth-like_CS"/>
</dbReference>
<feature type="binding site" evidence="2">
    <location>
        <position position="29"/>
    </location>
    <ligand>
        <name>Mg(2+)</name>
        <dbReference type="ChEBI" id="CHEBI:18420"/>
    </ligand>
</feature>
<dbReference type="FunFam" id="3.40.1180.10:FF:000001">
    <property type="entry name" value="(2E,6E)-farnesyl-diphosphate-specific ditrans,polycis-undecaprenyl-diphosphate synthase"/>
    <property type="match status" value="1"/>
</dbReference>
<comment type="function">
    <text evidence="2">Catalyzes the condensation of isopentenyl diphosphate (IPP) with allylic pyrophosphates generating different type of terpenoids.</text>
</comment>
<dbReference type="PANTHER" id="PTHR10291:SF0">
    <property type="entry name" value="DEHYDRODOLICHYL DIPHOSPHATE SYNTHASE 2"/>
    <property type="match status" value="1"/>
</dbReference>
<dbReference type="NCBIfam" id="NF011406">
    <property type="entry name" value="PRK14831.1"/>
    <property type="match status" value="1"/>
</dbReference>
<dbReference type="GO" id="GO:0000287">
    <property type="term" value="F:magnesium ion binding"/>
    <property type="evidence" value="ECO:0007669"/>
    <property type="project" value="UniProtKB-UniRule"/>
</dbReference>
<dbReference type="GO" id="GO:0045547">
    <property type="term" value="F:ditrans,polycis-polyprenyl diphosphate synthase [(2E,6E)-farnesyl diphosphate specific] activity"/>
    <property type="evidence" value="ECO:0007669"/>
    <property type="project" value="TreeGrafter"/>
</dbReference>
<sequence>MTAKHKIFQDLPADLDRNRLPRHVAVIMDGNGRWAKRQGRPRIMGHRRGVDVLKDLLRCCRDWGIEALTAYAFSTENWGRPLEEVEFLMTLFERVLRQELREMKEENVRIQFVGNLDALPTSLQAEIERAVLETKDNPGIRFTVATNYGGRQEIIKACRSIATQIQQGLIQPDDIDESLFERHLYTAGICDPDLMIRTSGEMRLSNFLLWQAAYAELYVTDTLWPDFDRAEFHQALISYQQRERRFGKVGKKL</sequence>
<dbReference type="CDD" id="cd00475">
    <property type="entry name" value="Cis_IPPS"/>
    <property type="match status" value="1"/>
</dbReference>
<dbReference type="Pfam" id="PF01255">
    <property type="entry name" value="Prenyltransf"/>
    <property type="match status" value="1"/>
</dbReference>
<gene>
    <name evidence="3" type="ORF">NIES2135_43710</name>
</gene>
<proteinExistence type="inferred from homology"/>